<organism evidence="1">
    <name type="scientific">marine sediment metagenome</name>
    <dbReference type="NCBI Taxonomy" id="412755"/>
    <lineage>
        <taxon>unclassified sequences</taxon>
        <taxon>metagenomes</taxon>
        <taxon>ecological metagenomes</taxon>
    </lineage>
</organism>
<name>X1CAF3_9ZZZZ</name>
<dbReference type="EMBL" id="BART01020663">
    <property type="protein sequence ID" value="GAH05111.1"/>
    <property type="molecule type" value="Genomic_DNA"/>
</dbReference>
<feature type="non-terminal residue" evidence="1">
    <location>
        <position position="114"/>
    </location>
</feature>
<protein>
    <submittedName>
        <fullName evidence="1">Uncharacterized protein</fullName>
    </submittedName>
</protein>
<proteinExistence type="predicted"/>
<dbReference type="AlphaFoldDB" id="X1CAF3"/>
<sequence length="114" mass="12347">MGDKYEILVRTQVDDSIQKFGLVYDQTAGSTSSDATQEAIDAWEDGCLSELQDILASDTLILSIYCRKLSGDSRPTWRKNLVGIDGARSGNAISAQNVLIVNLRNGSGLLKRPG</sequence>
<reference evidence="1" key="1">
    <citation type="journal article" date="2014" name="Front. Microbiol.">
        <title>High frequency of phylogenetically diverse reductive dehalogenase-homologous genes in deep subseafloor sedimentary metagenomes.</title>
        <authorList>
            <person name="Kawai M."/>
            <person name="Futagami T."/>
            <person name="Toyoda A."/>
            <person name="Takaki Y."/>
            <person name="Nishi S."/>
            <person name="Hori S."/>
            <person name="Arai W."/>
            <person name="Tsubouchi T."/>
            <person name="Morono Y."/>
            <person name="Uchiyama I."/>
            <person name="Ito T."/>
            <person name="Fujiyama A."/>
            <person name="Inagaki F."/>
            <person name="Takami H."/>
        </authorList>
    </citation>
    <scope>NUCLEOTIDE SEQUENCE</scope>
    <source>
        <strain evidence="1">Expedition CK06-06</strain>
    </source>
</reference>
<gene>
    <name evidence="1" type="ORF">S01H4_38323</name>
</gene>
<evidence type="ECO:0000313" key="1">
    <source>
        <dbReference type="EMBL" id="GAH05111.1"/>
    </source>
</evidence>
<accession>X1CAF3</accession>
<comment type="caution">
    <text evidence="1">The sequence shown here is derived from an EMBL/GenBank/DDBJ whole genome shotgun (WGS) entry which is preliminary data.</text>
</comment>